<dbReference type="PANTHER" id="PTHR10826:SF27">
    <property type="entry name" value="OS06G0326500 PROTEIN"/>
    <property type="match status" value="1"/>
</dbReference>
<gene>
    <name evidence="2" type="ORF">HPP92_007460</name>
</gene>
<protein>
    <recommendedName>
        <fullName evidence="4">Mitochondrial glycoprotein</fullName>
    </recommendedName>
</protein>
<dbReference type="AlphaFoldDB" id="A0A835V5X7"/>
<dbReference type="InterPro" id="IPR003428">
    <property type="entry name" value="MAM33"/>
</dbReference>
<dbReference type="Pfam" id="PF02330">
    <property type="entry name" value="MAM33"/>
    <property type="match status" value="1"/>
</dbReference>
<evidence type="ECO:0000313" key="2">
    <source>
        <dbReference type="EMBL" id="KAG0488649.1"/>
    </source>
</evidence>
<evidence type="ECO:0008006" key="4">
    <source>
        <dbReference type="Google" id="ProtNLM"/>
    </source>
</evidence>
<dbReference type="PANTHER" id="PTHR10826">
    <property type="entry name" value="COMPLEMENT COMPONENT 1"/>
    <property type="match status" value="1"/>
</dbReference>
<name>A0A835V5X7_VANPL</name>
<dbReference type="InterPro" id="IPR036561">
    <property type="entry name" value="MAM33_sf"/>
</dbReference>
<dbReference type="Proteomes" id="UP000636800">
    <property type="component" value="Chromosome 3"/>
</dbReference>
<dbReference type="EMBL" id="JADCNL010000003">
    <property type="protein sequence ID" value="KAG0488649.1"/>
    <property type="molecule type" value="Genomic_DNA"/>
</dbReference>
<accession>A0A835V5X7</accession>
<keyword evidence="3" id="KW-1185">Reference proteome</keyword>
<feature type="compositionally biased region" description="Acidic residues" evidence="1">
    <location>
        <begin position="133"/>
        <end position="153"/>
    </location>
</feature>
<dbReference type="Gene3D" id="3.10.280.10">
    <property type="entry name" value="Mitochondrial glycoprotein"/>
    <property type="match status" value="1"/>
</dbReference>
<evidence type="ECO:0000313" key="3">
    <source>
        <dbReference type="Proteomes" id="UP000636800"/>
    </source>
</evidence>
<comment type="caution">
    <text evidence="2">The sequence shown here is derived from an EMBL/GenBank/DDBJ whole genome shotgun (WGS) entry which is preliminary data.</text>
</comment>
<feature type="region of interest" description="Disordered" evidence="1">
    <location>
        <begin position="133"/>
        <end position="158"/>
    </location>
</feature>
<reference evidence="2 3" key="1">
    <citation type="journal article" date="2020" name="Nat. Food">
        <title>A phased Vanilla planifolia genome enables genetic improvement of flavour and production.</title>
        <authorList>
            <person name="Hasing T."/>
            <person name="Tang H."/>
            <person name="Brym M."/>
            <person name="Khazi F."/>
            <person name="Huang T."/>
            <person name="Chambers A.H."/>
        </authorList>
    </citation>
    <scope>NUCLEOTIDE SEQUENCE [LARGE SCALE GENOMIC DNA]</scope>
    <source>
        <tissue evidence="2">Leaf</tissue>
    </source>
</reference>
<organism evidence="2 3">
    <name type="scientific">Vanilla planifolia</name>
    <name type="common">Vanilla</name>
    <dbReference type="NCBI Taxonomy" id="51239"/>
    <lineage>
        <taxon>Eukaryota</taxon>
        <taxon>Viridiplantae</taxon>
        <taxon>Streptophyta</taxon>
        <taxon>Embryophyta</taxon>
        <taxon>Tracheophyta</taxon>
        <taxon>Spermatophyta</taxon>
        <taxon>Magnoliopsida</taxon>
        <taxon>Liliopsida</taxon>
        <taxon>Asparagales</taxon>
        <taxon>Orchidaceae</taxon>
        <taxon>Vanilloideae</taxon>
        <taxon>Vanilleae</taxon>
        <taxon>Vanilla</taxon>
    </lineage>
</organism>
<sequence length="262" mass="29248">MASSLARAFIRKTTGFSYISAFRFGCRSSLSYSSVAASSFSSSLVRRALKQSSEKPASLLSLRFASSKVGSDENLIKVLQSEIDCVQEPKDPRELDIPKGFPFEIIDNPGDQTITLKREFGGENIQVTVYMNLDEEEDVGKGDDESDDNDEEEVSHQASISLHVTIDKGEGPILELGCNLSPDKLDIESMATKSREESDLDGAYQGPEFSDLDDNLQKALHDYLKHRGISGSLYNFLHEYMTSKDEREYLTWLKNIKCFVVS</sequence>
<proteinExistence type="predicted"/>
<dbReference type="GO" id="GO:0005759">
    <property type="term" value="C:mitochondrial matrix"/>
    <property type="evidence" value="ECO:0007669"/>
    <property type="project" value="InterPro"/>
</dbReference>
<dbReference type="SUPFAM" id="SSF54529">
    <property type="entry name" value="Mitochondrial glycoprotein MAM33-like"/>
    <property type="match status" value="1"/>
</dbReference>
<evidence type="ECO:0000256" key="1">
    <source>
        <dbReference type="SAM" id="MobiDB-lite"/>
    </source>
</evidence>